<dbReference type="InterPro" id="IPR001110">
    <property type="entry name" value="UPF0012_CS"/>
</dbReference>
<organism evidence="6 7">
    <name type="scientific">Orchesella dallaii</name>
    <dbReference type="NCBI Taxonomy" id="48710"/>
    <lineage>
        <taxon>Eukaryota</taxon>
        <taxon>Metazoa</taxon>
        <taxon>Ecdysozoa</taxon>
        <taxon>Arthropoda</taxon>
        <taxon>Hexapoda</taxon>
        <taxon>Collembola</taxon>
        <taxon>Entomobryomorpha</taxon>
        <taxon>Entomobryoidea</taxon>
        <taxon>Orchesellidae</taxon>
        <taxon>Orchesellinae</taxon>
        <taxon>Orchesella</taxon>
    </lineage>
</organism>
<dbReference type="Proteomes" id="UP001642540">
    <property type="component" value="Unassembled WGS sequence"/>
</dbReference>
<evidence type="ECO:0000256" key="2">
    <source>
        <dbReference type="ARBA" id="ARBA00022801"/>
    </source>
</evidence>
<keyword evidence="1" id="KW-0547">Nucleotide-binding</keyword>
<dbReference type="InterPro" id="IPR039383">
    <property type="entry name" value="FHIT"/>
</dbReference>
<evidence type="ECO:0000256" key="1">
    <source>
        <dbReference type="ARBA" id="ARBA00022741"/>
    </source>
</evidence>
<evidence type="ECO:0000259" key="5">
    <source>
        <dbReference type="PROSITE" id="PS51084"/>
    </source>
</evidence>
<accession>A0ABP1QS87</accession>
<dbReference type="InterPro" id="IPR036526">
    <property type="entry name" value="C-N_Hydrolase_sf"/>
</dbReference>
<dbReference type="Gene3D" id="3.30.428.10">
    <property type="entry name" value="HIT-like"/>
    <property type="match status" value="1"/>
</dbReference>
<dbReference type="Pfam" id="PF01230">
    <property type="entry name" value="HIT"/>
    <property type="match status" value="1"/>
</dbReference>
<dbReference type="PANTHER" id="PTHR23088">
    <property type="entry name" value="NITRILASE-RELATED"/>
    <property type="match status" value="1"/>
</dbReference>
<dbReference type="PROSITE" id="PS50263">
    <property type="entry name" value="CN_HYDROLASE"/>
    <property type="match status" value="1"/>
</dbReference>
<gene>
    <name evidence="6" type="ORF">ODALV1_LOCUS13146</name>
</gene>
<dbReference type="InterPro" id="IPR045254">
    <property type="entry name" value="Nit1/2_C-N_Hydrolase"/>
</dbReference>
<proteinExistence type="predicted"/>
<evidence type="ECO:0000259" key="4">
    <source>
        <dbReference type="PROSITE" id="PS50263"/>
    </source>
</evidence>
<dbReference type="InterPro" id="IPR011146">
    <property type="entry name" value="HIT-like"/>
</dbReference>
<evidence type="ECO:0008006" key="8">
    <source>
        <dbReference type="Google" id="ProtNLM"/>
    </source>
</evidence>
<dbReference type="SUPFAM" id="SSF54197">
    <property type="entry name" value="HIT-like"/>
    <property type="match status" value="1"/>
</dbReference>
<evidence type="ECO:0000313" key="7">
    <source>
        <dbReference type="Proteomes" id="UP001642540"/>
    </source>
</evidence>
<dbReference type="SUPFAM" id="SSF56317">
    <property type="entry name" value="Carbon-nitrogen hydrolase"/>
    <property type="match status" value="1"/>
</dbReference>
<dbReference type="PANTHER" id="PTHR23088:SF27">
    <property type="entry name" value="DEAMINATED GLUTATHIONE AMIDASE"/>
    <property type="match status" value="1"/>
</dbReference>
<dbReference type="Gene3D" id="3.60.110.10">
    <property type="entry name" value="Carbon-nitrogen hydrolase"/>
    <property type="match status" value="1"/>
</dbReference>
<dbReference type="CDD" id="cd07572">
    <property type="entry name" value="nit"/>
    <property type="match status" value="1"/>
</dbReference>
<feature type="short sequence motif" description="Histidine triad motif" evidence="3">
    <location>
        <begin position="451"/>
        <end position="455"/>
    </location>
</feature>
<feature type="domain" description="HIT" evidence="5">
    <location>
        <begin position="359"/>
        <end position="466"/>
    </location>
</feature>
<reference evidence="6 7" key="1">
    <citation type="submission" date="2024-08" db="EMBL/GenBank/DDBJ databases">
        <authorList>
            <person name="Cucini C."/>
            <person name="Frati F."/>
        </authorList>
    </citation>
    <scope>NUCLEOTIDE SEQUENCE [LARGE SCALE GENOMIC DNA]</scope>
</reference>
<name>A0ABP1QS87_9HEXA</name>
<keyword evidence="2" id="KW-0378">Hydrolase</keyword>
<dbReference type="Pfam" id="PF00795">
    <property type="entry name" value="CN_hydrolase"/>
    <property type="match status" value="1"/>
</dbReference>
<evidence type="ECO:0000256" key="3">
    <source>
        <dbReference type="PROSITE-ProRule" id="PRU00464"/>
    </source>
</evidence>
<dbReference type="PROSITE" id="PS51084">
    <property type="entry name" value="HIT_2"/>
    <property type="match status" value="1"/>
</dbReference>
<dbReference type="EMBL" id="CAXLJM020000040">
    <property type="protein sequence ID" value="CAL8108947.1"/>
    <property type="molecule type" value="Genomic_DNA"/>
</dbReference>
<feature type="domain" description="CN hydrolase" evidence="4">
    <location>
        <begin position="64"/>
        <end position="318"/>
    </location>
</feature>
<dbReference type="InterPro" id="IPR036265">
    <property type="entry name" value="HIT-like_sf"/>
</dbReference>
<dbReference type="PROSITE" id="PS01227">
    <property type="entry name" value="UPF0012"/>
    <property type="match status" value="1"/>
</dbReference>
<comment type="caution">
    <text evidence="6">The sequence shown here is derived from an EMBL/GenBank/DDBJ whole genome shotgun (WGS) entry which is preliminary data.</text>
</comment>
<dbReference type="InterPro" id="IPR003010">
    <property type="entry name" value="C-N_Hydrolase"/>
</dbReference>
<dbReference type="InterPro" id="IPR019808">
    <property type="entry name" value="Histidine_triad_CS"/>
</dbReference>
<sequence length="516" mass="58381">MLKNFHRELHFFLGSLRYLDFINKSVCFKKVENLANTRNSGLRVDFRMLSTVSTKKEPEKLKPVTVACIQLCCTEDKDKNFETARSLILQAKKKNAKMIFLPEAFDFIGRSKEESAQLSDTMGGPLITSYQKLAKEQEVWLSLGGFHERQDELRDGKIPWMTNNHVLIDSTGEIKSVYQKVHLFDVVIPEDNVVLKESSFIRGGKKMIKPEKTPVGNLGLGICYDLRFPEFALSLRMMGADVITYPSAFTVPTGQAHWEALLRARAIETQCFVIAAAQTGHHNEKRSSYGHSLIIDPWGKVLADAKKEVGVITADLDLNQIASVRKKMPVLNHRKPIVYGNTAVSDIFAIPGPKKNSDTFNFGNMTLKMGMVFHESQYSRAFVNRKCVVPGHVLVSSKRVVKRLIELSPVELSDIFGLAQKVQIVMQGIHGASSSTITVQDGKDAGQTVEHVHIHILPRKPNDFKENDEIYERLNDHDKGQNIQWRDESDMIIECQQIRDYIMRNHVDPKVGLLHL</sequence>
<evidence type="ECO:0000313" key="6">
    <source>
        <dbReference type="EMBL" id="CAL8108947.1"/>
    </source>
</evidence>
<protein>
    <recommendedName>
        <fullName evidence="8">Bis(5'-adenosyl)-triphosphatase</fullName>
    </recommendedName>
</protein>
<dbReference type="CDD" id="cd01275">
    <property type="entry name" value="FHIT"/>
    <property type="match status" value="1"/>
</dbReference>
<dbReference type="PROSITE" id="PS00892">
    <property type="entry name" value="HIT_1"/>
    <property type="match status" value="1"/>
</dbReference>
<keyword evidence="7" id="KW-1185">Reference proteome</keyword>